<dbReference type="Pfam" id="PF09346">
    <property type="entry name" value="SMI1_KNR4"/>
    <property type="match status" value="1"/>
</dbReference>
<proteinExistence type="predicted"/>
<dbReference type="Gene3D" id="3.40.1580.10">
    <property type="entry name" value="SMI1/KNR4-like"/>
    <property type="match status" value="1"/>
</dbReference>
<reference evidence="2 3" key="1">
    <citation type="submission" date="2018-06" db="EMBL/GenBank/DDBJ databases">
        <title>Fusarium incarnatum-equiseti species complex species 28.</title>
        <authorList>
            <person name="Gardiner D.M."/>
        </authorList>
    </citation>
    <scope>NUCLEOTIDE SEQUENCE [LARGE SCALE GENOMIC DNA]</scope>
    <source>
        <strain evidence="2 3">FIESC_28</strain>
    </source>
</reference>
<dbReference type="OrthoDB" id="2788868at2759"/>
<organism evidence="2 3">
    <name type="scientific">Fusarium coffeatum</name>
    <dbReference type="NCBI Taxonomy" id="231269"/>
    <lineage>
        <taxon>Eukaryota</taxon>
        <taxon>Fungi</taxon>
        <taxon>Dikarya</taxon>
        <taxon>Ascomycota</taxon>
        <taxon>Pezizomycotina</taxon>
        <taxon>Sordariomycetes</taxon>
        <taxon>Hypocreomycetidae</taxon>
        <taxon>Hypocreales</taxon>
        <taxon>Nectriaceae</taxon>
        <taxon>Fusarium</taxon>
        <taxon>Fusarium incarnatum-equiseti species complex</taxon>
    </lineage>
</organism>
<protein>
    <recommendedName>
        <fullName evidence="1">Knr4/Smi1-like domain-containing protein</fullName>
    </recommendedName>
</protein>
<dbReference type="AlphaFoldDB" id="A0A366SD99"/>
<dbReference type="SMART" id="SM00860">
    <property type="entry name" value="SMI1_KNR4"/>
    <property type="match status" value="1"/>
</dbReference>
<dbReference type="RefSeq" id="XP_031021469.1">
    <property type="nucleotide sequence ID" value="XM_031154455.1"/>
</dbReference>
<evidence type="ECO:0000313" key="3">
    <source>
        <dbReference type="Proteomes" id="UP000253153"/>
    </source>
</evidence>
<dbReference type="InterPro" id="IPR018958">
    <property type="entry name" value="Knr4/Smi1-like_dom"/>
</dbReference>
<feature type="domain" description="Knr4/Smi1-like" evidence="1">
    <location>
        <begin position="347"/>
        <end position="525"/>
    </location>
</feature>
<dbReference type="InterPro" id="IPR037883">
    <property type="entry name" value="Knr4/Smi1-like_sf"/>
</dbReference>
<dbReference type="EMBL" id="QKXC01000007">
    <property type="protein sequence ID" value="RBR26878.1"/>
    <property type="molecule type" value="Genomic_DNA"/>
</dbReference>
<dbReference type="SUPFAM" id="SSF160631">
    <property type="entry name" value="SMI1/KNR4-like"/>
    <property type="match status" value="1"/>
</dbReference>
<comment type="caution">
    <text evidence="2">The sequence shown here is derived from an EMBL/GenBank/DDBJ whole genome shotgun (WGS) entry which is preliminary data.</text>
</comment>
<dbReference type="GeneID" id="41989751"/>
<dbReference type="Proteomes" id="UP000253153">
    <property type="component" value="Unassembled WGS sequence"/>
</dbReference>
<gene>
    <name evidence="2" type="ORF">FIESC28_00304</name>
</gene>
<name>A0A366SD99_9HYPO</name>
<evidence type="ECO:0000313" key="2">
    <source>
        <dbReference type="EMBL" id="RBR26878.1"/>
    </source>
</evidence>
<sequence>MNKKNFDPTKHRLEYLLRHVDYEPSIADYRSLAEVIDGIARTAVNFAIIGEIDGATRLLETLVNRGVDLFEHCKCEYPFLKPCMYFAWDATSSWPSWIPQDERTEEKLLELEDEARKPWLERFSEEWEVTEETAVKALDMAYNGLTTDLPDWNGTLAGQVFMAEKLHAEGEFSYSASPNGPMAVRYMKIAMWWRHGIFQYLYLQLYRTAGLMIALDIYLRLNQDTESRELMDNICERINAYEMIEQLACSRRVWSKVILMPQQPMLEMLNIHPAKVRPAVSRAVQMAEHRLDNGPRRRYAKKSIQELVHIISKNTFENCPYDDLDVYRPNDNLRLRPDNPDGLLRPGCSPSKIKALEKRLKTTLPGEYKEFLSATNGLEAIWDGQCAVHYLSSAAEVKWEHVDFLDGNPIPLLLESEPQAHAGNMLDWPVIEELHCISLSGGGSHDEASASVLLLGPEHIQPAKDYFFSTYEERNESQRQELDNLVQETYGSMEAFQKLESVIVVWTAWNFTFYPFNGTKDFLETMAEISVQKYWYWTYVFEPRFRRMRNQIEQDDEGDT</sequence>
<accession>A0A366SD99</accession>
<evidence type="ECO:0000259" key="1">
    <source>
        <dbReference type="SMART" id="SM00860"/>
    </source>
</evidence>
<keyword evidence="3" id="KW-1185">Reference proteome</keyword>